<keyword evidence="10" id="KW-1185">Reference proteome</keyword>
<dbReference type="PROSITE" id="PS50850">
    <property type="entry name" value="MFS"/>
    <property type="match status" value="1"/>
</dbReference>
<evidence type="ECO:0000256" key="7">
    <source>
        <dbReference type="SAM" id="Phobius"/>
    </source>
</evidence>
<evidence type="ECO:0000256" key="4">
    <source>
        <dbReference type="ARBA" id="ARBA00022692"/>
    </source>
</evidence>
<feature type="transmembrane region" description="Helical" evidence="7">
    <location>
        <begin position="368"/>
        <end position="392"/>
    </location>
</feature>
<accession>F4LNC9</accession>
<evidence type="ECO:0000313" key="9">
    <source>
        <dbReference type="EMBL" id="AEE17887.1"/>
    </source>
</evidence>
<keyword evidence="3" id="KW-0813">Transport</keyword>
<feature type="transmembrane region" description="Helical" evidence="7">
    <location>
        <begin position="285"/>
        <end position="305"/>
    </location>
</feature>
<dbReference type="eggNOG" id="COG0738">
    <property type="taxonomic scope" value="Bacteria"/>
</dbReference>
<dbReference type="SUPFAM" id="SSF103473">
    <property type="entry name" value="MFS general substrate transporter"/>
    <property type="match status" value="1"/>
</dbReference>
<dbReference type="KEGG" id="tbe:Trebr_2481"/>
<dbReference type="GO" id="GO:0012505">
    <property type="term" value="C:endomembrane system"/>
    <property type="evidence" value="ECO:0007669"/>
    <property type="project" value="UniProtKB-SubCell"/>
</dbReference>
<dbReference type="GO" id="GO:0022857">
    <property type="term" value="F:transmembrane transporter activity"/>
    <property type="evidence" value="ECO:0007669"/>
    <property type="project" value="InterPro"/>
</dbReference>
<dbReference type="OrthoDB" id="9795150at2"/>
<feature type="transmembrane region" description="Helical" evidence="7">
    <location>
        <begin position="95"/>
        <end position="116"/>
    </location>
</feature>
<comment type="similarity">
    <text evidence="2">Belongs to the major facilitator superfamily.</text>
</comment>
<comment type="subcellular location">
    <subcellularLocation>
        <location evidence="1">Endomembrane system</location>
        <topology evidence="1">Multi-pass membrane protein</topology>
    </subcellularLocation>
</comment>
<feature type="transmembrane region" description="Helical" evidence="7">
    <location>
        <begin position="71"/>
        <end position="89"/>
    </location>
</feature>
<dbReference type="AlphaFoldDB" id="F4LNC9"/>
<feature type="transmembrane region" description="Helical" evidence="7">
    <location>
        <begin position="311"/>
        <end position="332"/>
    </location>
</feature>
<gene>
    <name evidence="9" type="ordered locus">Trebr_2481</name>
</gene>
<feature type="transmembrane region" description="Helical" evidence="7">
    <location>
        <begin position="40"/>
        <end position="59"/>
    </location>
</feature>
<evidence type="ECO:0000259" key="8">
    <source>
        <dbReference type="PROSITE" id="PS50850"/>
    </source>
</evidence>
<keyword evidence="6 7" id="KW-0472">Membrane</keyword>
<sequence length="402" mass="43233">MSILILCIIYAAFISLGLPDGMLGAAWPTIRGQFGLPLGYAGFVSLTISAGTIVSSLLSVKVLRRFGTGKVSAVSVLLTAVGLLGFSLAPSFGWLFLFAIPLGIGGGAIDSGLNEYVAEHYKASHMNFLHSFWGIGALTGPLVMSAFIRQNGVWQNGYRFTAAVQFVLVIVMFCALPVWKRAERKSRLEHEALLARAERENITHPAKKTFIESIRVPGVKEVLLCFMTYASMEFMLGLWGSSYLTAVKGFETARAAAWVSLYYGGITAGRFLCGFLAMKLSNKTLIRTGALTALTGVACLFAGHYTGVGDWCTLCGFIFFGLGCAPIFPAMLHETPARFGKDNAQAVMGFQMAVAYTSSALMPPLFGWVATIASVSILPWVLAGFALVLFICSEKANGIFKK</sequence>
<evidence type="ECO:0000256" key="3">
    <source>
        <dbReference type="ARBA" id="ARBA00022448"/>
    </source>
</evidence>
<dbReference type="Proteomes" id="UP000006546">
    <property type="component" value="Chromosome"/>
</dbReference>
<dbReference type="PANTHER" id="PTHR23514">
    <property type="entry name" value="BYPASS OF STOP CODON PROTEIN 6"/>
    <property type="match status" value="1"/>
</dbReference>
<evidence type="ECO:0000256" key="5">
    <source>
        <dbReference type="ARBA" id="ARBA00022989"/>
    </source>
</evidence>
<name>F4LNC9_TREBD</name>
<keyword evidence="4 7" id="KW-0812">Transmembrane</keyword>
<feature type="transmembrane region" description="Helical" evidence="7">
    <location>
        <begin position="344"/>
        <end position="362"/>
    </location>
</feature>
<evidence type="ECO:0000256" key="1">
    <source>
        <dbReference type="ARBA" id="ARBA00004127"/>
    </source>
</evidence>
<feature type="transmembrane region" description="Helical" evidence="7">
    <location>
        <begin position="128"/>
        <end position="148"/>
    </location>
</feature>
<feature type="transmembrane region" description="Helical" evidence="7">
    <location>
        <begin position="160"/>
        <end position="179"/>
    </location>
</feature>
<dbReference type="Pfam" id="PF07690">
    <property type="entry name" value="MFS_1"/>
    <property type="match status" value="1"/>
</dbReference>
<feature type="transmembrane region" description="Helical" evidence="7">
    <location>
        <begin position="256"/>
        <end position="278"/>
    </location>
</feature>
<feature type="transmembrane region" description="Helical" evidence="7">
    <location>
        <begin position="222"/>
        <end position="244"/>
    </location>
</feature>
<protein>
    <submittedName>
        <fullName evidence="9">Major facilitator superfamily MFS_1</fullName>
    </submittedName>
</protein>
<evidence type="ECO:0000256" key="2">
    <source>
        <dbReference type="ARBA" id="ARBA00008335"/>
    </source>
</evidence>
<evidence type="ECO:0000313" key="10">
    <source>
        <dbReference type="Proteomes" id="UP000006546"/>
    </source>
</evidence>
<dbReference type="Gene3D" id="1.20.1250.20">
    <property type="entry name" value="MFS general substrate transporter like domains"/>
    <property type="match status" value="1"/>
</dbReference>
<dbReference type="PANTHER" id="PTHR23514:SF3">
    <property type="entry name" value="BYPASS OF STOP CODON PROTEIN 6"/>
    <property type="match status" value="1"/>
</dbReference>
<dbReference type="GO" id="GO:0016020">
    <property type="term" value="C:membrane"/>
    <property type="evidence" value="ECO:0007669"/>
    <property type="project" value="TreeGrafter"/>
</dbReference>
<proteinExistence type="inferred from homology"/>
<dbReference type="InterPro" id="IPR011701">
    <property type="entry name" value="MFS"/>
</dbReference>
<dbReference type="EMBL" id="CP002696">
    <property type="protein sequence ID" value="AEE17887.1"/>
    <property type="molecule type" value="Genomic_DNA"/>
</dbReference>
<dbReference type="InterPro" id="IPR051788">
    <property type="entry name" value="MFS_Transporter"/>
</dbReference>
<reference evidence="10" key="1">
    <citation type="submission" date="2011-04" db="EMBL/GenBank/DDBJ databases">
        <title>The complete genome of Treponema brennaborense DSM 12168.</title>
        <authorList>
            <person name="Lucas S."/>
            <person name="Han J."/>
            <person name="Lapidus A."/>
            <person name="Bruce D."/>
            <person name="Goodwin L."/>
            <person name="Pitluck S."/>
            <person name="Peters L."/>
            <person name="Kyrpides N."/>
            <person name="Mavromatis K."/>
            <person name="Ivanova N."/>
            <person name="Mikhailova N."/>
            <person name="Pagani I."/>
            <person name="Teshima H."/>
            <person name="Detter J.C."/>
            <person name="Tapia R."/>
            <person name="Han C."/>
            <person name="Land M."/>
            <person name="Hauser L."/>
            <person name="Markowitz V."/>
            <person name="Cheng J.-F."/>
            <person name="Hugenholtz P."/>
            <person name="Woyke T."/>
            <person name="Wu D."/>
            <person name="Gronow S."/>
            <person name="Wellnitz S."/>
            <person name="Brambilla E."/>
            <person name="Klenk H.-P."/>
            <person name="Eisen J.A."/>
        </authorList>
    </citation>
    <scope>NUCLEOTIDE SEQUENCE [LARGE SCALE GENOMIC DNA]</scope>
    <source>
        <strain evidence="10">DSM 12168 / CIP 105900 / DD5/3</strain>
    </source>
</reference>
<dbReference type="STRING" id="906968.Trebr_2481"/>
<feature type="domain" description="Major facilitator superfamily (MFS) profile" evidence="8">
    <location>
        <begin position="5"/>
        <end position="396"/>
    </location>
</feature>
<dbReference type="RefSeq" id="WP_013759588.1">
    <property type="nucleotide sequence ID" value="NC_015500.1"/>
</dbReference>
<evidence type="ECO:0000256" key="6">
    <source>
        <dbReference type="ARBA" id="ARBA00023136"/>
    </source>
</evidence>
<dbReference type="InterPro" id="IPR020846">
    <property type="entry name" value="MFS_dom"/>
</dbReference>
<dbReference type="InterPro" id="IPR036259">
    <property type="entry name" value="MFS_trans_sf"/>
</dbReference>
<dbReference type="HOGENOM" id="CLU_021993_2_0_12"/>
<keyword evidence="5 7" id="KW-1133">Transmembrane helix</keyword>
<organism evidence="9 10">
    <name type="scientific">Treponema brennaborense (strain DSM 12168 / CIP 105900 / DD5/3)</name>
    <dbReference type="NCBI Taxonomy" id="906968"/>
    <lineage>
        <taxon>Bacteria</taxon>
        <taxon>Pseudomonadati</taxon>
        <taxon>Spirochaetota</taxon>
        <taxon>Spirochaetia</taxon>
        <taxon>Spirochaetales</taxon>
        <taxon>Treponemataceae</taxon>
        <taxon>Treponema</taxon>
    </lineage>
</organism>